<dbReference type="Proteomes" id="UP000307173">
    <property type="component" value="Unassembled WGS sequence"/>
</dbReference>
<evidence type="ECO:0000256" key="1">
    <source>
        <dbReference type="ARBA" id="ARBA00004167"/>
    </source>
</evidence>
<keyword evidence="7" id="KW-0472">Membrane</keyword>
<keyword evidence="4" id="KW-0442">Lipid degradation</keyword>
<evidence type="ECO:0000256" key="3">
    <source>
        <dbReference type="ARBA" id="ARBA00022801"/>
    </source>
</evidence>
<evidence type="ECO:0000313" key="10">
    <source>
        <dbReference type="EMBL" id="TID17694.1"/>
    </source>
</evidence>
<evidence type="ECO:0000313" key="11">
    <source>
        <dbReference type="Proteomes" id="UP000307173"/>
    </source>
</evidence>
<evidence type="ECO:0000256" key="5">
    <source>
        <dbReference type="ARBA" id="ARBA00022989"/>
    </source>
</evidence>
<dbReference type="Pfam" id="PF04083">
    <property type="entry name" value="Abhydro_lipase"/>
    <property type="match status" value="1"/>
</dbReference>
<feature type="region of interest" description="Disordered" evidence="8">
    <location>
        <begin position="1"/>
        <end position="42"/>
    </location>
</feature>
<evidence type="ECO:0000256" key="6">
    <source>
        <dbReference type="ARBA" id="ARBA00023098"/>
    </source>
</evidence>
<dbReference type="Gene3D" id="3.40.50.1820">
    <property type="entry name" value="alpha/beta hydrolase"/>
    <property type="match status" value="1"/>
</dbReference>
<comment type="subcellular location">
    <subcellularLocation>
        <location evidence="1">Membrane</location>
        <topology evidence="1">Single-pass membrane protein</topology>
    </subcellularLocation>
</comment>
<reference evidence="10 11" key="1">
    <citation type="journal article" date="2019" name="Front. Genet.">
        <title>Whole-Genome Sequencing of the Opportunistic Yeast Pathogen Candida inconspicua Uncovers Its Hybrid Origin.</title>
        <authorList>
            <person name="Mixao V."/>
            <person name="Hansen A.P."/>
            <person name="Saus E."/>
            <person name="Boekhout T."/>
            <person name="Lass-Florl C."/>
            <person name="Gabaldon T."/>
        </authorList>
    </citation>
    <scope>NUCLEOTIDE SEQUENCE [LARGE SCALE GENOMIC DNA]</scope>
    <source>
        <strain evidence="10 11">CBS 180</strain>
    </source>
</reference>
<protein>
    <recommendedName>
        <fullName evidence="9">Partial AB-hydrolase lipase domain-containing protein</fullName>
    </recommendedName>
</protein>
<accession>A0A4T0WXI8</accession>
<dbReference type="EMBL" id="SELW01000623">
    <property type="protein sequence ID" value="TID17694.1"/>
    <property type="molecule type" value="Genomic_DNA"/>
</dbReference>
<gene>
    <name evidence="10" type="ORF">CANINC_003963</name>
</gene>
<keyword evidence="6" id="KW-0443">Lipid metabolism</keyword>
<dbReference type="OrthoDB" id="9974421at2759"/>
<name>A0A4T0WXI8_9ASCO</name>
<dbReference type="GO" id="GO:0016020">
    <property type="term" value="C:membrane"/>
    <property type="evidence" value="ECO:0007669"/>
    <property type="project" value="UniProtKB-SubCell"/>
</dbReference>
<sequence>MQEESKTPNRLPPKLRRRSVSQQVESISRATPMRPKRSYSVGEGTRIEENDPFLDVNENQISDIESLLEAEQESGVVSNIKPEMEWSEKLNNALSITLIVLEQVITSITFLLPESLINAFTKLSRFIFSHFKTNDKKYDDFVSKSTASLIEDDVLGKVERLRKQQNFTQICEQHGFKEESHLVHTPDGFKLTLHRLKPENNGFKSNGKAVYFQHGLLMTSDVWVVMLDKDDNLPFRLCELGYDVFLGNNRGNKYSNKHEKYNSDRTEYWDFSIDEFAMYDIPSSIDYILKLKQIPSLTYIGFSQGCSQILSSISINNDLNEKIERLILIAPATTPKGLKNRLLNSIINFDPTLIYMLFGRKILMKSVMFWRKITYPPMFVKLIDLPNDLLFNWKSRNINIMQKLVSYYHLYSTTSVKCVVHWFQIIKSKKFQMYQQKDYFQPFQYPTNMTINVRKLLIIYGMSDSLVDIDILVGQLPDFKHMLFTQVKEGAVVGRKHLVDNLEIDVEDMEIEDSSLSELRVFGIADHEHLDLLWGERQKSNVIDNVIEFLE</sequence>
<dbReference type="GO" id="GO:0016042">
    <property type="term" value="P:lipid catabolic process"/>
    <property type="evidence" value="ECO:0007669"/>
    <property type="project" value="UniProtKB-KW"/>
</dbReference>
<dbReference type="InterPro" id="IPR029058">
    <property type="entry name" value="AB_hydrolase_fold"/>
</dbReference>
<comment type="caution">
    <text evidence="10">The sequence shown here is derived from an EMBL/GenBank/DDBJ whole genome shotgun (WGS) entry which is preliminary data.</text>
</comment>
<dbReference type="SUPFAM" id="SSF53474">
    <property type="entry name" value="alpha/beta-Hydrolases"/>
    <property type="match status" value="1"/>
</dbReference>
<organism evidence="10 11">
    <name type="scientific">Pichia inconspicua</name>
    <dbReference type="NCBI Taxonomy" id="52247"/>
    <lineage>
        <taxon>Eukaryota</taxon>
        <taxon>Fungi</taxon>
        <taxon>Dikarya</taxon>
        <taxon>Ascomycota</taxon>
        <taxon>Saccharomycotina</taxon>
        <taxon>Pichiomycetes</taxon>
        <taxon>Pichiales</taxon>
        <taxon>Pichiaceae</taxon>
        <taxon>Pichia</taxon>
    </lineage>
</organism>
<evidence type="ECO:0000256" key="4">
    <source>
        <dbReference type="ARBA" id="ARBA00022963"/>
    </source>
</evidence>
<keyword evidence="2" id="KW-0812">Transmembrane</keyword>
<keyword evidence="11" id="KW-1185">Reference proteome</keyword>
<evidence type="ECO:0000256" key="2">
    <source>
        <dbReference type="ARBA" id="ARBA00022692"/>
    </source>
</evidence>
<dbReference type="PANTHER" id="PTHR11005">
    <property type="entry name" value="LYSOSOMAL ACID LIPASE-RELATED"/>
    <property type="match status" value="1"/>
</dbReference>
<keyword evidence="5" id="KW-1133">Transmembrane helix</keyword>
<dbReference type="InterPro" id="IPR006693">
    <property type="entry name" value="AB_hydrolase_lipase"/>
</dbReference>
<dbReference type="AlphaFoldDB" id="A0A4T0WXI8"/>
<feature type="domain" description="Partial AB-hydrolase lipase" evidence="9">
    <location>
        <begin position="168"/>
        <end position="226"/>
    </location>
</feature>
<dbReference type="GO" id="GO:0016787">
    <property type="term" value="F:hydrolase activity"/>
    <property type="evidence" value="ECO:0007669"/>
    <property type="project" value="UniProtKB-KW"/>
</dbReference>
<keyword evidence="3" id="KW-0378">Hydrolase</keyword>
<proteinExistence type="predicted"/>
<feature type="compositionally biased region" description="Polar residues" evidence="8">
    <location>
        <begin position="20"/>
        <end position="29"/>
    </location>
</feature>
<evidence type="ECO:0000256" key="7">
    <source>
        <dbReference type="ARBA" id="ARBA00023136"/>
    </source>
</evidence>
<dbReference type="FunFam" id="3.40.50.1820:FF:000095">
    <property type="entry name" value="Triglyceride lipase-cholesterol esterase"/>
    <property type="match status" value="1"/>
</dbReference>
<evidence type="ECO:0000256" key="8">
    <source>
        <dbReference type="SAM" id="MobiDB-lite"/>
    </source>
</evidence>
<dbReference type="STRING" id="52247.A0A4T0WXI8"/>
<evidence type="ECO:0000259" key="9">
    <source>
        <dbReference type="Pfam" id="PF04083"/>
    </source>
</evidence>